<dbReference type="GO" id="GO:0000978">
    <property type="term" value="F:RNA polymerase II cis-regulatory region sequence-specific DNA binding"/>
    <property type="evidence" value="ECO:0007669"/>
    <property type="project" value="TreeGrafter"/>
</dbReference>
<reference evidence="12" key="2">
    <citation type="submission" date="2025-09" db="UniProtKB">
        <authorList>
            <consortium name="Ensembl"/>
        </authorList>
    </citation>
    <scope>IDENTIFICATION</scope>
</reference>
<dbReference type="GO" id="GO:0000981">
    <property type="term" value="F:DNA-binding transcription factor activity, RNA polymerase II-specific"/>
    <property type="evidence" value="ECO:0007669"/>
    <property type="project" value="TreeGrafter"/>
</dbReference>
<keyword evidence="2" id="KW-0479">Metal-binding</keyword>
<evidence type="ECO:0000256" key="1">
    <source>
        <dbReference type="ARBA" id="ARBA00004123"/>
    </source>
</evidence>
<dbReference type="GO" id="GO:0005634">
    <property type="term" value="C:nucleus"/>
    <property type="evidence" value="ECO:0007669"/>
    <property type="project" value="UniProtKB-SubCell"/>
</dbReference>
<accession>A0A3B3CU15</accession>
<dbReference type="GO" id="GO:0008270">
    <property type="term" value="F:zinc ion binding"/>
    <property type="evidence" value="ECO:0007669"/>
    <property type="project" value="UniProtKB-KW"/>
</dbReference>
<evidence type="ECO:0000256" key="2">
    <source>
        <dbReference type="ARBA" id="ARBA00022723"/>
    </source>
</evidence>
<reference evidence="12" key="1">
    <citation type="submission" date="2025-08" db="UniProtKB">
        <authorList>
            <consortium name="Ensembl"/>
        </authorList>
    </citation>
    <scope>IDENTIFICATION</scope>
</reference>
<dbReference type="Proteomes" id="UP000261560">
    <property type="component" value="Unplaced"/>
</dbReference>
<organism evidence="12 13">
    <name type="scientific">Oryzias melastigma</name>
    <name type="common">Marine medaka</name>
    <dbReference type="NCBI Taxonomy" id="30732"/>
    <lineage>
        <taxon>Eukaryota</taxon>
        <taxon>Metazoa</taxon>
        <taxon>Chordata</taxon>
        <taxon>Craniata</taxon>
        <taxon>Vertebrata</taxon>
        <taxon>Euteleostomi</taxon>
        <taxon>Actinopterygii</taxon>
        <taxon>Neopterygii</taxon>
        <taxon>Teleostei</taxon>
        <taxon>Neoteleostei</taxon>
        <taxon>Acanthomorphata</taxon>
        <taxon>Ovalentaria</taxon>
        <taxon>Atherinomorphae</taxon>
        <taxon>Beloniformes</taxon>
        <taxon>Adrianichthyidae</taxon>
        <taxon>Oryziinae</taxon>
        <taxon>Oryzias</taxon>
    </lineage>
</organism>
<sequence>MRSHTGERPFTCEICEKGFTQSGQLQVHLRTHTGEKPFTCEICHKCFTKSFHLKVHMRTHTGERPYTCEICGKSRKVLYKYTHFTIYPAFSLKISDKMKKRINSINFSFIWINNYSNSPF</sequence>
<evidence type="ECO:0000259" key="11">
    <source>
        <dbReference type="PROSITE" id="PS50157"/>
    </source>
</evidence>
<dbReference type="FunFam" id="3.30.160.60:FF:000624">
    <property type="entry name" value="zinc finger protein 697"/>
    <property type="match status" value="1"/>
</dbReference>
<comment type="subcellular location">
    <subcellularLocation>
        <location evidence="1">Nucleus</location>
    </subcellularLocation>
</comment>
<dbReference type="PROSITE" id="PS00028">
    <property type="entry name" value="ZINC_FINGER_C2H2_1"/>
    <property type="match status" value="2"/>
</dbReference>
<evidence type="ECO:0000313" key="13">
    <source>
        <dbReference type="Proteomes" id="UP000261560"/>
    </source>
</evidence>
<dbReference type="FunFam" id="3.30.160.60:FF:000290">
    <property type="entry name" value="Zinc finger protein 697 isoform X1"/>
    <property type="match status" value="1"/>
</dbReference>
<comment type="similarity">
    <text evidence="9">Belongs to the sal C2H2-type zinc-finger protein family.</text>
</comment>
<evidence type="ECO:0000256" key="10">
    <source>
        <dbReference type="PROSITE-ProRule" id="PRU00042"/>
    </source>
</evidence>
<evidence type="ECO:0000256" key="3">
    <source>
        <dbReference type="ARBA" id="ARBA00022737"/>
    </source>
</evidence>
<dbReference type="OMA" id="FIWINNY"/>
<feature type="domain" description="C2H2-type" evidence="11">
    <location>
        <begin position="38"/>
        <end position="65"/>
    </location>
</feature>
<dbReference type="Ensembl" id="ENSOMET00000036426.1">
    <property type="protein sequence ID" value="ENSOMEP00000021081.1"/>
    <property type="gene ID" value="ENSOMEG00000022971.1"/>
</dbReference>
<protein>
    <recommendedName>
        <fullName evidence="11">C2H2-type domain-containing protein</fullName>
    </recommendedName>
</protein>
<dbReference type="InterPro" id="IPR013087">
    <property type="entry name" value="Znf_C2H2_type"/>
</dbReference>
<keyword evidence="3" id="KW-0677">Repeat</keyword>
<evidence type="ECO:0000256" key="6">
    <source>
        <dbReference type="ARBA" id="ARBA00023015"/>
    </source>
</evidence>
<name>A0A3B3CU15_ORYME</name>
<evidence type="ECO:0000256" key="9">
    <source>
        <dbReference type="ARBA" id="ARBA00038474"/>
    </source>
</evidence>
<dbReference type="SMART" id="SM00355">
    <property type="entry name" value="ZnF_C2H2"/>
    <property type="match status" value="2"/>
</dbReference>
<feature type="domain" description="C2H2-type" evidence="11">
    <location>
        <begin position="10"/>
        <end position="37"/>
    </location>
</feature>
<dbReference type="AlphaFoldDB" id="A0A3B3CU15"/>
<keyword evidence="13" id="KW-1185">Reference proteome</keyword>
<dbReference type="SUPFAM" id="SSF57667">
    <property type="entry name" value="beta-beta-alpha zinc fingers"/>
    <property type="match status" value="1"/>
</dbReference>
<keyword evidence="8" id="KW-0539">Nucleus</keyword>
<dbReference type="PROSITE" id="PS50157">
    <property type="entry name" value="ZINC_FINGER_C2H2_2"/>
    <property type="match status" value="2"/>
</dbReference>
<evidence type="ECO:0000256" key="7">
    <source>
        <dbReference type="ARBA" id="ARBA00023163"/>
    </source>
</evidence>
<dbReference type="Pfam" id="PF00096">
    <property type="entry name" value="zf-C2H2"/>
    <property type="match status" value="2"/>
</dbReference>
<evidence type="ECO:0000313" key="12">
    <source>
        <dbReference type="Ensembl" id="ENSOMEP00000021081.1"/>
    </source>
</evidence>
<keyword evidence="6" id="KW-0805">Transcription regulation</keyword>
<proteinExistence type="inferred from homology"/>
<evidence type="ECO:0000256" key="8">
    <source>
        <dbReference type="ARBA" id="ARBA00023242"/>
    </source>
</evidence>
<keyword evidence="4 10" id="KW-0863">Zinc-finger</keyword>
<dbReference type="PANTHER" id="PTHR23233:SF88">
    <property type="entry name" value="ZINC FINGER PROTEIN 721 ISOFORM X5"/>
    <property type="match status" value="1"/>
</dbReference>
<keyword evidence="7" id="KW-0804">Transcription</keyword>
<dbReference type="GeneTree" id="ENSGT01150000286977"/>
<dbReference type="PaxDb" id="30732-ENSOMEP00000021081"/>
<dbReference type="InterPro" id="IPR051565">
    <property type="entry name" value="Sal_C2H2-zinc-finger"/>
</dbReference>
<dbReference type="PANTHER" id="PTHR23233">
    <property type="entry name" value="SAL-LIKE PROTEIN"/>
    <property type="match status" value="1"/>
</dbReference>
<evidence type="ECO:0000256" key="5">
    <source>
        <dbReference type="ARBA" id="ARBA00022833"/>
    </source>
</evidence>
<dbReference type="Gene3D" id="3.30.160.60">
    <property type="entry name" value="Classic Zinc Finger"/>
    <property type="match status" value="3"/>
</dbReference>
<evidence type="ECO:0000256" key="4">
    <source>
        <dbReference type="ARBA" id="ARBA00022771"/>
    </source>
</evidence>
<dbReference type="InterPro" id="IPR036236">
    <property type="entry name" value="Znf_C2H2_sf"/>
</dbReference>
<keyword evidence="5" id="KW-0862">Zinc</keyword>